<gene>
    <name evidence="2" type="ORF">MNBD_PLANCTO02-3123</name>
</gene>
<feature type="region of interest" description="Disordered" evidence="1">
    <location>
        <begin position="21"/>
        <end position="60"/>
    </location>
</feature>
<reference evidence="2" key="1">
    <citation type="submission" date="2018-06" db="EMBL/GenBank/DDBJ databases">
        <authorList>
            <person name="Zhirakovskaya E."/>
        </authorList>
    </citation>
    <scope>NUCLEOTIDE SEQUENCE</scope>
</reference>
<evidence type="ECO:0000313" key="2">
    <source>
        <dbReference type="EMBL" id="VAX40220.1"/>
    </source>
</evidence>
<protein>
    <recommendedName>
        <fullName evidence="3">Lipoprotein</fullName>
    </recommendedName>
</protein>
<proteinExistence type="predicted"/>
<name>A0A3B1DXK2_9ZZZZ</name>
<sequence>MSRFVMSVIVVLIFFLAGCSGKSESQPNPKKPSTPNITQGLRQSESKDVIDKNRKPDVETQKGMTYEEMVAGRFADKKVKFNSEIKKILARDLEMYQRGPATEKEWDRVSEKLVRDWEKLVVSKPENDPKRKSMEERSFELNQILAARVGILLHRTQYSFSGLVVDKENKPIHNTEVVLEVDYTSDYYPEDTPREKFSFKFSDGRFNFRVKSIPHNVGISFKKEGYYTNEYQMSYLGKGEIKETQKEYDERIGFMALRNNMPPIVFRKRHNITIVLDKKGKVTNLNKFYGRLVRKSDDSGKVFDFSKSQPQIRKVKDIKNTKVLPKHCIAFTATPNKAGQFQDIYWDAKFKGVPTDKNHPVIEYKLIINDPDPTAGFYLIDPKKEGKYHKDQRMREAPKTGYVRELVFGSMQKYQIGSFYIKINGKYGKGKIDDNGYYHSSNEASCGVKIQMQPDGSRNLEIPDWFVISPYLNYKKPAN</sequence>
<organism evidence="2">
    <name type="scientific">hydrothermal vent metagenome</name>
    <dbReference type="NCBI Taxonomy" id="652676"/>
    <lineage>
        <taxon>unclassified sequences</taxon>
        <taxon>metagenomes</taxon>
        <taxon>ecological metagenomes</taxon>
    </lineage>
</organism>
<evidence type="ECO:0008006" key="3">
    <source>
        <dbReference type="Google" id="ProtNLM"/>
    </source>
</evidence>
<feature type="compositionally biased region" description="Polar residues" evidence="1">
    <location>
        <begin position="22"/>
        <end position="43"/>
    </location>
</feature>
<dbReference type="AlphaFoldDB" id="A0A3B1DXK2"/>
<dbReference type="EMBL" id="UOGL01000413">
    <property type="protein sequence ID" value="VAX40220.1"/>
    <property type="molecule type" value="Genomic_DNA"/>
</dbReference>
<evidence type="ECO:0000256" key="1">
    <source>
        <dbReference type="SAM" id="MobiDB-lite"/>
    </source>
</evidence>
<dbReference type="PROSITE" id="PS51257">
    <property type="entry name" value="PROKAR_LIPOPROTEIN"/>
    <property type="match status" value="1"/>
</dbReference>
<accession>A0A3B1DXK2</accession>
<feature type="compositionally biased region" description="Basic and acidic residues" evidence="1">
    <location>
        <begin position="44"/>
        <end position="60"/>
    </location>
</feature>